<dbReference type="InterPro" id="IPR015141">
    <property type="entry name" value="PLipase_A2_prok/fun"/>
</dbReference>
<evidence type="ECO:0000313" key="3">
    <source>
        <dbReference type="Proteomes" id="UP001610631"/>
    </source>
</evidence>
<evidence type="ECO:0000313" key="2">
    <source>
        <dbReference type="EMBL" id="MFH7596404.1"/>
    </source>
</evidence>
<organism evidence="2 3">
    <name type="scientific">Streptomyces racemochromogenes</name>
    <dbReference type="NCBI Taxonomy" id="67353"/>
    <lineage>
        <taxon>Bacteria</taxon>
        <taxon>Bacillati</taxon>
        <taxon>Actinomycetota</taxon>
        <taxon>Actinomycetes</taxon>
        <taxon>Kitasatosporales</taxon>
        <taxon>Streptomycetaceae</taxon>
        <taxon>Streptomyces</taxon>
    </lineage>
</organism>
<dbReference type="EMBL" id="JBBDHD010000032">
    <property type="protein sequence ID" value="MFH7596404.1"/>
    <property type="molecule type" value="Genomic_DNA"/>
</dbReference>
<feature type="transmembrane region" description="Helical" evidence="1">
    <location>
        <begin position="12"/>
        <end position="33"/>
    </location>
</feature>
<dbReference type="EC" id="3.1.1.4" evidence="2"/>
<keyword evidence="1" id="KW-0472">Membrane</keyword>
<dbReference type="Proteomes" id="UP001610631">
    <property type="component" value="Unassembled WGS sequence"/>
</dbReference>
<comment type="caution">
    <text evidence="2">The sequence shown here is derived from an EMBL/GenBank/DDBJ whole genome shotgun (WGS) entry which is preliminary data.</text>
</comment>
<accession>A0ABW7PDE4</accession>
<sequence length="485" mass="51773">MNTSWGQRIHGVIRLLCFLVVGVIAIGVAANAAPSQSESPAQETSASHVGSMVATVDDVYALAEDGSAVYRATGQDSWVPVKSDGAQRIYGGGLGLFAVLPGQGDIARYKDGQWQPIGGPGAEFAVTSDALYGLSPDLGSVHKWTQETGWVTIEGSFEHLYGGGAGVFATARGSGDVSWYADGTWQRIGGPGAEFAVTNNALYRLNTDRTEVEEWTPKYGWRHAGDAAQHLYSGGKTLLATTPGRGDVAEFSYDNRDWTGAGGPGATFLSSSTGIIYGVWPDRSGVSRRGALGAWLPLADFAPGSLLPVAQTLQRLHELTELDQGDKKTTSTWVRLAHSHQKGEPDPYKFRWEANGCNVIGDSLGQFGMHFKSACNRHDFGYQNYRDTLGEDGFRNGVPGVTGIGTDSPKARVDAVFQQDLQRACADGPERTGIYSPPKPPGYDMECQRAIGEIWAAVVVGGSLTILATALVDTGSRMDEVIFEE</sequence>
<reference evidence="2 3" key="1">
    <citation type="submission" date="2024-03" db="EMBL/GenBank/DDBJ databases">
        <title>Whole genome sequencing of Streptomyces racemochromogenes, to identify antimicrobial biosynthetic gene clusters.</title>
        <authorList>
            <person name="Suryawanshi P."/>
            <person name="Krishnaraj P.U."/>
            <person name="Arun Y.P."/>
            <person name="Suryawanshi M.P."/>
            <person name="Rakshit O."/>
        </authorList>
    </citation>
    <scope>NUCLEOTIDE SEQUENCE [LARGE SCALE GENOMIC DNA]</scope>
    <source>
        <strain evidence="2 3">AUDT626</strain>
    </source>
</reference>
<protein>
    <submittedName>
        <fullName evidence="2">Phospholipase A2</fullName>
        <ecNumber evidence="2">3.1.1.4</ecNumber>
    </submittedName>
</protein>
<name>A0ABW7PDE4_9ACTN</name>
<evidence type="ECO:0000256" key="1">
    <source>
        <dbReference type="SAM" id="Phobius"/>
    </source>
</evidence>
<keyword evidence="1" id="KW-0812">Transmembrane</keyword>
<dbReference type="SUPFAM" id="SSF48619">
    <property type="entry name" value="Phospholipase A2, PLA2"/>
    <property type="match status" value="1"/>
</dbReference>
<dbReference type="InterPro" id="IPR036444">
    <property type="entry name" value="PLipase_A2_dom_sf"/>
</dbReference>
<dbReference type="Gene3D" id="1.20.90.10">
    <property type="entry name" value="Phospholipase A2 domain"/>
    <property type="match status" value="1"/>
</dbReference>
<feature type="non-terminal residue" evidence="2">
    <location>
        <position position="485"/>
    </location>
</feature>
<keyword evidence="3" id="KW-1185">Reference proteome</keyword>
<gene>
    <name evidence="2" type="ORF">WDV06_15040</name>
</gene>
<proteinExistence type="predicted"/>
<keyword evidence="2" id="KW-0378">Hydrolase</keyword>
<dbReference type="GO" id="GO:0004623">
    <property type="term" value="F:phospholipase A2 activity"/>
    <property type="evidence" value="ECO:0007669"/>
    <property type="project" value="UniProtKB-EC"/>
</dbReference>
<dbReference type="RefSeq" id="WP_395510240.1">
    <property type="nucleotide sequence ID" value="NZ_JBBDHD010000032.1"/>
</dbReference>
<dbReference type="Pfam" id="PF09056">
    <property type="entry name" value="Phospholip_A2_3"/>
    <property type="match status" value="1"/>
</dbReference>
<keyword evidence="1" id="KW-1133">Transmembrane helix</keyword>